<name>A0A132P0T5_GIAIN</name>
<gene>
    <name evidence="1" type="ORF">QR46_0081</name>
</gene>
<dbReference type="AlphaFoldDB" id="A0A132P0T5"/>
<accession>A0A132P0T5</accession>
<evidence type="ECO:0000313" key="1">
    <source>
        <dbReference type="EMBL" id="KWX15940.1"/>
    </source>
</evidence>
<reference evidence="1 2" key="1">
    <citation type="journal article" date="2015" name="Mol. Biochem. Parasitol.">
        <title>Identification of polymorphic genes for use in assemblage B genotyping assays through comparative genomics of multiple assemblage B Giardia duodenalis isolates.</title>
        <authorList>
            <person name="Wielinga C."/>
            <person name="Thompson R.C."/>
            <person name="Monis P."/>
            <person name="Ryan U."/>
        </authorList>
    </citation>
    <scope>NUCLEOTIDE SEQUENCE [LARGE SCALE GENOMIC DNA]</scope>
    <source>
        <strain evidence="1 2">BAH15c1</strain>
    </source>
</reference>
<dbReference type="OrthoDB" id="10251783at2759"/>
<proteinExistence type="predicted"/>
<sequence length="970" mass="107864">MKHNYPPWALDIFASWDKNREACLQTFSDEALGRIGSSDASQGYLLYLEKVKDVFIEPFRLNDKVTGTQLKALQEFPQSSSSNGPITVLQEPRFDVYVSNYLQSLEYTLDRTCFAIDSSKIWFKYYKVITALACCPWRHQSSCIALRKDLLQSLCKRIVLDNPAVFADLFQDRVSAEIGQPLSGVELYNAYNKVLGMAVNCEQAHASSPYSLVDMFQVLLHKEDKATRSSRLQGNHPLGVYQAFIAVFDETASFCSANDISDRITGRFLYTLYESALYYLGKFLPAIYLDISIRISGHVVSPSIVQELFQRSAVEIIFERPVQIKKPFEDAADLACNILQRGVAMHPKVTLLYVSLMELLRHRSLEQHGSAVIAQLYDELLQKDVDAHRDITQEAFVATKYILRYTLETMGVTAMIAQAQFILEHGSVSGIELWEAVLYIICSYFGDAQAFSTLLSHYDALGMPLIDCILKDMYRSVSLLQCLWHTAHTFLKAELQLSYYLNDLCDGHNIFSFCYHALNSSDVRDAKNSVDAVLTSLLSLLSKERSTTPERIPPAELTCSYSIIILLFLLRIHLEQCAFSSIMDDLSDCNEQGQLLESVFTPFTYWSEDQQTRYVDLSSLCHSSPLLHCVSVLSQDFAFSIWDTHHVVDRFLLFLRACQAGIKVVGLSVAEAPTLSSLFSDSSMAIQLSGCSQLCILSRERVSCFIDPSCLELASNYFCFVAPSLDGATTSDAAFRVAAGPQEGIIGALEFSPTAALTAKLLSNEPENFIMSGVNPILAEAALFQQRYLLLSSPFTVPEVFRMSTRSINDIAVRPDAPSPGVPAKLLCGGIANIQAYDRLVNKDAAELQQEDQDASSKQNARAVLIHGQISLPETAEKRIATVSKAALPFTTPLGVAAFIEKVYGENPAHRARIDTWKVPLPDIRSVFDKVRRYDPAGAVREAPAHLLQPTAQLPTSEQAEAALTLGPAE</sequence>
<dbReference type="EMBL" id="JXTI01000001">
    <property type="protein sequence ID" value="KWX15940.1"/>
    <property type="molecule type" value="Genomic_DNA"/>
</dbReference>
<dbReference type="VEuPathDB" id="GiardiaDB:QR46_0081"/>
<evidence type="ECO:0000313" key="2">
    <source>
        <dbReference type="Proteomes" id="UP000070089"/>
    </source>
</evidence>
<comment type="caution">
    <text evidence="1">The sequence shown here is derived from an EMBL/GenBank/DDBJ whole genome shotgun (WGS) entry which is preliminary data.</text>
</comment>
<organism evidence="1 2">
    <name type="scientific">Giardia duodenalis assemblage B</name>
    <dbReference type="NCBI Taxonomy" id="1394984"/>
    <lineage>
        <taxon>Eukaryota</taxon>
        <taxon>Metamonada</taxon>
        <taxon>Diplomonadida</taxon>
        <taxon>Hexamitidae</taxon>
        <taxon>Giardiinae</taxon>
        <taxon>Giardia</taxon>
    </lineage>
</organism>
<protein>
    <submittedName>
        <fullName evidence="1">Uncharacterized protein</fullName>
    </submittedName>
</protein>
<dbReference type="Proteomes" id="UP000070089">
    <property type="component" value="Unassembled WGS sequence"/>
</dbReference>